<reference evidence="2 3" key="2">
    <citation type="submission" date="2018-11" db="EMBL/GenBank/DDBJ databases">
        <authorList>
            <consortium name="Pathogen Informatics"/>
        </authorList>
    </citation>
    <scope>NUCLEOTIDE SEQUENCE [LARGE SCALE GENOMIC DNA]</scope>
</reference>
<dbReference type="PANTHER" id="PTHR21393">
    <property type="entry name" value="MITOCHONDRIAL 28S RIBOSOMAL PROTEIN S27"/>
    <property type="match status" value="1"/>
</dbReference>
<proteinExistence type="predicted"/>
<keyword evidence="3" id="KW-1185">Reference proteome</keyword>
<dbReference type="OrthoDB" id="19830at2759"/>
<dbReference type="Pfam" id="PF10037">
    <property type="entry name" value="MRP-S27"/>
    <property type="match status" value="1"/>
</dbReference>
<evidence type="ECO:0000313" key="4">
    <source>
        <dbReference type="WBParaSite" id="SBAD_0001344601-mRNA-1"/>
    </source>
</evidence>
<evidence type="ECO:0000256" key="1">
    <source>
        <dbReference type="ARBA" id="ARBA00004173"/>
    </source>
</evidence>
<protein>
    <submittedName>
        <fullName evidence="4">Pentatricopeptide repeat-containing protein</fullName>
    </submittedName>
</protein>
<dbReference type="Proteomes" id="UP000270296">
    <property type="component" value="Unassembled WGS sequence"/>
</dbReference>
<reference evidence="4" key="1">
    <citation type="submission" date="2016-06" db="UniProtKB">
        <authorList>
            <consortium name="WormBaseParasite"/>
        </authorList>
    </citation>
    <scope>IDENTIFICATION</scope>
</reference>
<dbReference type="InterPro" id="IPR034913">
    <property type="entry name" value="mS27/PTCD2"/>
</dbReference>
<organism evidence="4">
    <name type="scientific">Soboliphyme baturini</name>
    <dbReference type="NCBI Taxonomy" id="241478"/>
    <lineage>
        <taxon>Eukaryota</taxon>
        <taxon>Metazoa</taxon>
        <taxon>Ecdysozoa</taxon>
        <taxon>Nematoda</taxon>
        <taxon>Enoplea</taxon>
        <taxon>Dorylaimia</taxon>
        <taxon>Dioctophymatida</taxon>
        <taxon>Dioctophymatoidea</taxon>
        <taxon>Soboliphymatidae</taxon>
        <taxon>Soboliphyme</taxon>
    </lineage>
</organism>
<dbReference type="WBParaSite" id="SBAD_0001344601-mRNA-1">
    <property type="protein sequence ID" value="SBAD_0001344601-mRNA-1"/>
    <property type="gene ID" value="SBAD_0001344601"/>
</dbReference>
<name>A0A183JAY2_9BILA</name>
<dbReference type="GO" id="GO:0005739">
    <property type="term" value="C:mitochondrion"/>
    <property type="evidence" value="ECO:0007669"/>
    <property type="project" value="UniProtKB-SubCell"/>
</dbReference>
<evidence type="ECO:0000313" key="3">
    <source>
        <dbReference type="Proteomes" id="UP000270296"/>
    </source>
</evidence>
<sequence length="146" mass="17162">MLMDLIADPINYGIFPDAFAANMVLDKFIETGNFEDAAKLSSFMMLQEEFSNKLLCWMTTYSCLKWLKSPEAKSQSSIVDKPQMTQEEDDEERVSEYVNEYVYMRVFIFAIQKDVSFCFQHQHIYRVQQQSSYCAILLYGKTRHLD</sequence>
<dbReference type="AlphaFoldDB" id="A0A183JAY2"/>
<comment type="subcellular location">
    <subcellularLocation>
        <location evidence="1">Mitochondrion</location>
    </subcellularLocation>
</comment>
<dbReference type="EMBL" id="UZAM01019870">
    <property type="protein sequence ID" value="VDP53534.1"/>
    <property type="molecule type" value="Genomic_DNA"/>
</dbReference>
<evidence type="ECO:0000313" key="2">
    <source>
        <dbReference type="EMBL" id="VDP53534.1"/>
    </source>
</evidence>
<gene>
    <name evidence="2" type="ORF">SBAD_LOCUS13030</name>
</gene>
<accession>A0A183JAY2</accession>
<dbReference type="PANTHER" id="PTHR21393:SF0">
    <property type="entry name" value="SMALL RIBOSOMAL SUBUNIT PROTEIN MS27"/>
    <property type="match status" value="1"/>
</dbReference>
<dbReference type="InterPro" id="IPR019266">
    <property type="entry name" value="Ribosomal_mS27"/>
</dbReference>